<organism evidence="2 3">
    <name type="scientific">Saccharothrix hoggarensis</name>
    <dbReference type="NCBI Taxonomy" id="913853"/>
    <lineage>
        <taxon>Bacteria</taxon>
        <taxon>Bacillati</taxon>
        <taxon>Actinomycetota</taxon>
        <taxon>Actinomycetes</taxon>
        <taxon>Pseudonocardiales</taxon>
        <taxon>Pseudonocardiaceae</taxon>
        <taxon>Saccharothrix</taxon>
    </lineage>
</organism>
<evidence type="ECO:0000256" key="1">
    <source>
        <dbReference type="SAM" id="MobiDB-lite"/>
    </source>
</evidence>
<accession>A0ABW3QYT3</accession>
<dbReference type="RefSeq" id="WP_380725643.1">
    <property type="nucleotide sequence ID" value="NZ_JBHTLK010000132.1"/>
</dbReference>
<reference evidence="3" key="1">
    <citation type="journal article" date="2019" name="Int. J. Syst. Evol. Microbiol.">
        <title>The Global Catalogue of Microorganisms (GCM) 10K type strain sequencing project: providing services to taxonomists for standard genome sequencing and annotation.</title>
        <authorList>
            <consortium name="The Broad Institute Genomics Platform"/>
            <consortium name="The Broad Institute Genome Sequencing Center for Infectious Disease"/>
            <person name="Wu L."/>
            <person name="Ma J."/>
        </authorList>
    </citation>
    <scope>NUCLEOTIDE SEQUENCE [LARGE SCALE GENOMIC DNA]</scope>
    <source>
        <strain evidence="3">CCUG 60214</strain>
    </source>
</reference>
<evidence type="ECO:0000313" key="2">
    <source>
        <dbReference type="EMBL" id="MFD1149971.1"/>
    </source>
</evidence>
<protein>
    <submittedName>
        <fullName evidence="2">Uncharacterized protein</fullName>
    </submittedName>
</protein>
<gene>
    <name evidence="2" type="ORF">ACFQ3T_22800</name>
</gene>
<name>A0ABW3QYT3_9PSEU</name>
<feature type="compositionally biased region" description="Basic residues" evidence="1">
    <location>
        <begin position="12"/>
        <end position="21"/>
    </location>
</feature>
<dbReference type="Proteomes" id="UP001597168">
    <property type="component" value="Unassembled WGS sequence"/>
</dbReference>
<feature type="region of interest" description="Disordered" evidence="1">
    <location>
        <begin position="1"/>
        <end position="28"/>
    </location>
</feature>
<sequence length="58" mass="6272">MPKTARYSPVRTAHRTSGRPKRWNDSTSASTTFARNITGIASANVACTNRFNGSSDVV</sequence>
<proteinExistence type="predicted"/>
<dbReference type="EMBL" id="JBHTLK010000132">
    <property type="protein sequence ID" value="MFD1149971.1"/>
    <property type="molecule type" value="Genomic_DNA"/>
</dbReference>
<evidence type="ECO:0000313" key="3">
    <source>
        <dbReference type="Proteomes" id="UP001597168"/>
    </source>
</evidence>
<keyword evidence="3" id="KW-1185">Reference proteome</keyword>
<comment type="caution">
    <text evidence="2">The sequence shown here is derived from an EMBL/GenBank/DDBJ whole genome shotgun (WGS) entry which is preliminary data.</text>
</comment>